<keyword evidence="2" id="KW-0540">Nuclease</keyword>
<dbReference type="GO" id="GO:0004519">
    <property type="term" value="F:endonuclease activity"/>
    <property type="evidence" value="ECO:0007669"/>
    <property type="project" value="UniProtKB-KW"/>
</dbReference>
<dbReference type="Proteomes" id="UP000017127">
    <property type="component" value="Unassembled WGS sequence"/>
</dbReference>
<dbReference type="PATRIC" id="fig|1348334.3.peg.572"/>
<organism evidence="2 3">
    <name type="scientific">Lyngbya aestuarii BL J</name>
    <dbReference type="NCBI Taxonomy" id="1348334"/>
    <lineage>
        <taxon>Bacteria</taxon>
        <taxon>Bacillati</taxon>
        <taxon>Cyanobacteriota</taxon>
        <taxon>Cyanophyceae</taxon>
        <taxon>Oscillatoriophycideae</taxon>
        <taxon>Oscillatoriales</taxon>
        <taxon>Microcoleaceae</taxon>
        <taxon>Lyngbya</taxon>
    </lineage>
</organism>
<name>U7QNS2_9CYAN</name>
<dbReference type="Gene3D" id="3.60.10.10">
    <property type="entry name" value="Endonuclease/exonuclease/phosphatase"/>
    <property type="match status" value="1"/>
</dbReference>
<dbReference type="SUPFAM" id="SSF56219">
    <property type="entry name" value="DNase I-like"/>
    <property type="match status" value="1"/>
</dbReference>
<keyword evidence="2" id="KW-0255">Endonuclease</keyword>
<accession>U7QNS2</accession>
<gene>
    <name evidence="2" type="ORF">M595_0584</name>
</gene>
<keyword evidence="2" id="KW-0269">Exonuclease</keyword>
<evidence type="ECO:0000259" key="1">
    <source>
        <dbReference type="Pfam" id="PF03372"/>
    </source>
</evidence>
<dbReference type="OrthoDB" id="525956at2"/>
<protein>
    <submittedName>
        <fullName evidence="2">Endonuclease/Exonuclease/phosphatase family protein</fullName>
    </submittedName>
</protein>
<dbReference type="InterPro" id="IPR036691">
    <property type="entry name" value="Endo/exonu/phosph_ase_sf"/>
</dbReference>
<dbReference type="RefSeq" id="WP_023064398.1">
    <property type="nucleotide sequence ID" value="NZ_AUZM01000003.1"/>
</dbReference>
<keyword evidence="2" id="KW-0378">Hydrolase</keyword>
<dbReference type="AlphaFoldDB" id="U7QNS2"/>
<evidence type="ECO:0000313" key="2">
    <source>
        <dbReference type="EMBL" id="ERT09518.1"/>
    </source>
</evidence>
<proteinExistence type="predicted"/>
<evidence type="ECO:0000313" key="3">
    <source>
        <dbReference type="Proteomes" id="UP000017127"/>
    </source>
</evidence>
<dbReference type="PANTHER" id="PTHR42834">
    <property type="entry name" value="ENDONUCLEASE/EXONUCLEASE/PHOSPHATASE FAMILY PROTEIN (AFU_ORTHOLOGUE AFUA_3G09210)"/>
    <property type="match status" value="1"/>
</dbReference>
<comment type="caution">
    <text evidence="2">The sequence shown here is derived from an EMBL/GenBank/DDBJ whole genome shotgun (WGS) entry which is preliminary data.</text>
</comment>
<sequence length="333" mass="38462">MPPKNFKVGTFNLYNLVLPEVTYYDRNKYSTEVYAQKKTWITGQFERMNADIVGFQELFHEQAIKEIVQDIKSYENAHLFVGYPASYNPEQLRPLVGLVSRFPILNHQVYEDFPPQARLEINDKDIPLDKFSRPILSAQLQISDSVECTVFVAHLKSKRPILPADADRNDPVEQAKGAARALILRATEATALRMILMETLKNRQHPVIVIGDVNDSGLSVTTQIITGQPPWEKLPFEKKKEIWDVLLYSVKDIQARQSYGDFYYTHIYNGYYQDLDHILVSEEWVAQNPSRLGQVEYVSILNDHLIDETLSYEDVKKWQSDHAQVVTTIKLEQ</sequence>
<dbReference type="GO" id="GO:0004527">
    <property type="term" value="F:exonuclease activity"/>
    <property type="evidence" value="ECO:0007669"/>
    <property type="project" value="UniProtKB-KW"/>
</dbReference>
<dbReference type="Pfam" id="PF03372">
    <property type="entry name" value="Exo_endo_phos"/>
    <property type="match status" value="1"/>
</dbReference>
<dbReference type="PANTHER" id="PTHR42834:SF1">
    <property type="entry name" value="ENDONUCLEASE_EXONUCLEASE_PHOSPHATASE FAMILY PROTEIN (AFU_ORTHOLOGUE AFUA_3G09210)"/>
    <property type="match status" value="1"/>
</dbReference>
<dbReference type="InterPro" id="IPR005135">
    <property type="entry name" value="Endo/exonuclease/phosphatase"/>
</dbReference>
<keyword evidence="3" id="KW-1185">Reference proteome</keyword>
<reference evidence="2 3" key="1">
    <citation type="journal article" date="2013" name="Front. Microbiol.">
        <title>Comparative genomic analyses of the cyanobacterium, Lyngbya aestuarii BL J, a powerful hydrogen producer.</title>
        <authorList>
            <person name="Kothari A."/>
            <person name="Vaughn M."/>
            <person name="Garcia-Pichel F."/>
        </authorList>
    </citation>
    <scope>NUCLEOTIDE SEQUENCE [LARGE SCALE GENOMIC DNA]</scope>
    <source>
        <strain evidence="2 3">BL J</strain>
    </source>
</reference>
<dbReference type="EMBL" id="AUZM01000003">
    <property type="protein sequence ID" value="ERT09518.1"/>
    <property type="molecule type" value="Genomic_DNA"/>
</dbReference>
<feature type="domain" description="Endonuclease/exonuclease/phosphatase" evidence="1">
    <location>
        <begin position="44"/>
        <end position="322"/>
    </location>
</feature>